<dbReference type="Proteomes" id="UP001500795">
    <property type="component" value="Unassembled WGS sequence"/>
</dbReference>
<feature type="domain" description="DNA polymerase III beta sliding clamp C-terminal" evidence="13">
    <location>
        <begin position="246"/>
        <end position="366"/>
    </location>
</feature>
<gene>
    <name evidence="14" type="primary">dnaN</name>
    <name evidence="14" type="ORF">GCM10022394_32650</name>
</gene>
<comment type="caution">
    <text evidence="14">The sequence shown here is derived from an EMBL/GenBank/DDBJ whole genome shotgun (WGS) entry which is preliminary data.</text>
</comment>
<dbReference type="PANTHER" id="PTHR30478:SF0">
    <property type="entry name" value="BETA SLIDING CLAMP"/>
    <property type="match status" value="1"/>
</dbReference>
<dbReference type="NCBIfam" id="TIGR00663">
    <property type="entry name" value="dnan"/>
    <property type="match status" value="1"/>
</dbReference>
<comment type="similarity">
    <text evidence="2 10">Belongs to the beta sliding clamp family.</text>
</comment>
<dbReference type="Gene3D" id="3.70.10.10">
    <property type="match status" value="1"/>
</dbReference>
<evidence type="ECO:0000256" key="6">
    <source>
        <dbReference type="ARBA" id="ARBA00022695"/>
    </source>
</evidence>
<keyword evidence="9" id="KW-0238">DNA-binding</keyword>
<evidence type="ECO:0000313" key="14">
    <source>
        <dbReference type="EMBL" id="GAA3549979.1"/>
    </source>
</evidence>
<keyword evidence="7 10" id="KW-0235">DNA replication</keyword>
<keyword evidence="5 10" id="KW-0808">Transferase</keyword>
<dbReference type="RefSeq" id="WP_344959898.1">
    <property type="nucleotide sequence ID" value="NZ_BAABCX010000007.1"/>
</dbReference>
<dbReference type="Gene3D" id="3.10.150.10">
    <property type="entry name" value="DNA Polymerase III, subunit A, domain 2"/>
    <property type="match status" value="1"/>
</dbReference>
<proteinExistence type="inferred from homology"/>
<evidence type="ECO:0000256" key="3">
    <source>
        <dbReference type="ARBA" id="ARBA00021035"/>
    </source>
</evidence>
<evidence type="ECO:0000313" key="15">
    <source>
        <dbReference type="Proteomes" id="UP001500795"/>
    </source>
</evidence>
<dbReference type="InterPro" id="IPR001001">
    <property type="entry name" value="DNA_polIII_beta"/>
</dbReference>
<accession>A0ABP6WFU4</accession>
<dbReference type="InterPro" id="IPR022634">
    <property type="entry name" value="DNA_polIII_beta_N"/>
</dbReference>
<dbReference type="Pfam" id="PF00712">
    <property type="entry name" value="DNA_pol3_beta"/>
    <property type="match status" value="1"/>
</dbReference>
<evidence type="ECO:0000256" key="7">
    <source>
        <dbReference type="ARBA" id="ARBA00022705"/>
    </source>
</evidence>
<evidence type="ECO:0000256" key="5">
    <source>
        <dbReference type="ARBA" id="ARBA00022679"/>
    </source>
</evidence>
<evidence type="ECO:0000256" key="1">
    <source>
        <dbReference type="ARBA" id="ARBA00004496"/>
    </source>
</evidence>
<comment type="subcellular location">
    <subcellularLocation>
        <location evidence="1 10">Cytoplasm</location>
    </subcellularLocation>
</comment>
<feature type="domain" description="DNA polymerase III beta sliding clamp N-terminal" evidence="11">
    <location>
        <begin position="1"/>
        <end position="119"/>
    </location>
</feature>
<evidence type="ECO:0000256" key="4">
    <source>
        <dbReference type="ARBA" id="ARBA00022490"/>
    </source>
</evidence>
<keyword evidence="15" id="KW-1185">Reference proteome</keyword>
<comment type="subunit">
    <text evidence="10">Forms a ring-shaped head-to-tail homodimer around DNA.</text>
</comment>
<name>A0ABP6WFU4_9GAMM</name>
<dbReference type="InterPro" id="IPR022637">
    <property type="entry name" value="DNA_polIII_beta_cen"/>
</dbReference>
<evidence type="ECO:0000256" key="2">
    <source>
        <dbReference type="ARBA" id="ARBA00010752"/>
    </source>
</evidence>
<evidence type="ECO:0000259" key="11">
    <source>
        <dbReference type="Pfam" id="PF00712"/>
    </source>
</evidence>
<dbReference type="CDD" id="cd00140">
    <property type="entry name" value="beta_clamp"/>
    <property type="match status" value="1"/>
</dbReference>
<organism evidence="14 15">
    <name type="scientific">Zobellella aerophila</name>
    <dbReference type="NCBI Taxonomy" id="870480"/>
    <lineage>
        <taxon>Bacteria</taxon>
        <taxon>Pseudomonadati</taxon>
        <taxon>Pseudomonadota</taxon>
        <taxon>Gammaproteobacteria</taxon>
        <taxon>Aeromonadales</taxon>
        <taxon>Aeromonadaceae</taxon>
        <taxon>Zobellella</taxon>
    </lineage>
</organism>
<dbReference type="InterPro" id="IPR022635">
    <property type="entry name" value="DNA_polIII_beta_C"/>
</dbReference>
<reference evidence="15" key="1">
    <citation type="journal article" date="2019" name="Int. J. Syst. Evol. Microbiol.">
        <title>The Global Catalogue of Microorganisms (GCM) 10K type strain sequencing project: providing services to taxonomists for standard genome sequencing and annotation.</title>
        <authorList>
            <consortium name="The Broad Institute Genomics Platform"/>
            <consortium name="The Broad Institute Genome Sequencing Center for Infectious Disease"/>
            <person name="Wu L."/>
            <person name="Ma J."/>
        </authorList>
    </citation>
    <scope>NUCLEOTIDE SEQUENCE [LARGE SCALE GENOMIC DNA]</scope>
    <source>
        <strain evidence="15">JCM 17110</strain>
    </source>
</reference>
<evidence type="ECO:0000256" key="8">
    <source>
        <dbReference type="ARBA" id="ARBA00022932"/>
    </source>
</evidence>
<dbReference type="SUPFAM" id="SSF55979">
    <property type="entry name" value="DNA clamp"/>
    <property type="match status" value="3"/>
</dbReference>
<comment type="function">
    <text evidence="10">Confers DNA tethering and processivity to DNA polymerases and other proteins. Acts as a clamp, forming a ring around DNA (a reaction catalyzed by the clamp-loading complex) which diffuses in an ATP-independent manner freely and bidirectionally along dsDNA. Initially characterized for its ability to contact the catalytic subunit of DNA polymerase III (Pol III), a complex, multichain enzyme responsible for most of the replicative synthesis in bacteria; Pol III exhibits 3'-5' exonuclease proofreading activity. The beta chain is required for initiation of replication as well as for processivity of DNA replication.</text>
</comment>
<protein>
    <recommendedName>
        <fullName evidence="3 10">Beta sliding clamp</fullName>
    </recommendedName>
</protein>
<dbReference type="InterPro" id="IPR046938">
    <property type="entry name" value="DNA_clamp_sf"/>
</dbReference>
<keyword evidence="4 10" id="KW-0963">Cytoplasm</keyword>
<dbReference type="PANTHER" id="PTHR30478">
    <property type="entry name" value="DNA POLYMERASE III SUBUNIT BETA"/>
    <property type="match status" value="1"/>
</dbReference>
<feature type="domain" description="DNA polymerase III beta sliding clamp central" evidence="12">
    <location>
        <begin position="130"/>
        <end position="244"/>
    </location>
</feature>
<evidence type="ECO:0000256" key="10">
    <source>
        <dbReference type="PIRNR" id="PIRNR000804"/>
    </source>
</evidence>
<evidence type="ECO:0000256" key="9">
    <source>
        <dbReference type="ARBA" id="ARBA00023125"/>
    </source>
</evidence>
<dbReference type="SMART" id="SM00480">
    <property type="entry name" value="POL3Bc"/>
    <property type="match status" value="1"/>
</dbReference>
<dbReference type="Pfam" id="PF02767">
    <property type="entry name" value="DNA_pol3_beta_2"/>
    <property type="match status" value="1"/>
</dbReference>
<evidence type="ECO:0000259" key="13">
    <source>
        <dbReference type="Pfam" id="PF02768"/>
    </source>
</evidence>
<dbReference type="EMBL" id="BAABCX010000007">
    <property type="protein sequence ID" value="GAA3549979.1"/>
    <property type="molecule type" value="Genomic_DNA"/>
</dbReference>
<sequence length="367" mass="41087">MQFTLSREALLRPLQLVSGALGGRPNLPILNNILLNVSNDSLSLTGTDTEVEMVALVGLEGPVTEGRTTVPARKLLDICRGLPDGAELSFTQDADRLLLRSGRSRFNLSTLPAEDFPNIEDWNSELEFDINQQALKKLIESTQFSMAIQDVRYYLNGMLFETEGQWLRTVATDGHRLATCQRQLLADELPAQQVIVPRKGVLELVKLLDHEEQDVRLQIGKSNLRAVTSGFIFTSKLVDGRFPDYRRVLPRNSDKTLICSREELKQAFSRAAILSNEKFRGVRLYLQEQTLKITANNPEQEEAEEMLDVDYQGGELEIGFNVSYVLDILGTLKSEQVKISLKDASSSGLIEAEDNGDALYVVMPMRL</sequence>
<dbReference type="PIRSF" id="PIRSF000804">
    <property type="entry name" value="DNA_pol_III_b"/>
    <property type="match status" value="1"/>
</dbReference>
<keyword evidence="6 10" id="KW-0548">Nucleotidyltransferase</keyword>
<dbReference type="Pfam" id="PF02768">
    <property type="entry name" value="DNA_pol3_beta_3"/>
    <property type="match status" value="1"/>
</dbReference>
<keyword evidence="8 10" id="KW-0239">DNA-directed DNA polymerase</keyword>
<evidence type="ECO:0000259" key="12">
    <source>
        <dbReference type="Pfam" id="PF02767"/>
    </source>
</evidence>